<dbReference type="AlphaFoldDB" id="A0A364LKJ7"/>
<dbReference type="SUPFAM" id="SSF52172">
    <property type="entry name" value="CheY-like"/>
    <property type="match status" value="1"/>
</dbReference>
<dbReference type="PIRSF" id="PIRSF000876">
    <property type="entry name" value="RR_chemtxs_CheB"/>
    <property type="match status" value="1"/>
</dbReference>
<dbReference type="GO" id="GO:0050568">
    <property type="term" value="F:protein-glutamine glutaminase activity"/>
    <property type="evidence" value="ECO:0007669"/>
    <property type="project" value="UniProtKB-UniRule"/>
</dbReference>
<feature type="domain" description="CheB-type methylesterase" evidence="9">
    <location>
        <begin position="153"/>
        <end position="345"/>
    </location>
</feature>
<gene>
    <name evidence="5" type="primary">cheB</name>
    <name evidence="10" type="ORF">B1207_06675</name>
</gene>
<evidence type="ECO:0000313" key="10">
    <source>
        <dbReference type="EMBL" id="RAP37099.1"/>
    </source>
</evidence>
<evidence type="ECO:0000313" key="11">
    <source>
        <dbReference type="Proteomes" id="UP000249458"/>
    </source>
</evidence>
<organism evidence="10 11">
    <name type="scientific">Legionella quinlivanii</name>
    <dbReference type="NCBI Taxonomy" id="45073"/>
    <lineage>
        <taxon>Bacteria</taxon>
        <taxon>Pseudomonadati</taxon>
        <taxon>Pseudomonadota</taxon>
        <taxon>Gammaproteobacteria</taxon>
        <taxon>Legionellales</taxon>
        <taxon>Legionellaceae</taxon>
        <taxon>Legionella</taxon>
    </lineage>
</organism>
<evidence type="ECO:0000259" key="8">
    <source>
        <dbReference type="PROSITE" id="PS50110"/>
    </source>
</evidence>
<dbReference type="RefSeq" id="WP_112219216.1">
    <property type="nucleotide sequence ID" value="NZ_MVJN01000004.1"/>
</dbReference>
<name>A0A364LKJ7_9GAMM</name>
<keyword evidence="5 7" id="KW-0597">Phosphoprotein</keyword>
<evidence type="ECO:0000256" key="6">
    <source>
        <dbReference type="PROSITE-ProRule" id="PRU00050"/>
    </source>
</evidence>
<feature type="modified residue" description="4-aspartylphosphate" evidence="5 7">
    <location>
        <position position="57"/>
    </location>
</feature>
<comment type="catalytic activity">
    <reaction evidence="4 5">
        <text>[protein]-L-glutamate 5-O-methyl ester + H2O = L-glutamyl-[protein] + methanol + H(+)</text>
        <dbReference type="Rhea" id="RHEA:23236"/>
        <dbReference type="Rhea" id="RHEA-COMP:10208"/>
        <dbReference type="Rhea" id="RHEA-COMP:10311"/>
        <dbReference type="ChEBI" id="CHEBI:15377"/>
        <dbReference type="ChEBI" id="CHEBI:15378"/>
        <dbReference type="ChEBI" id="CHEBI:17790"/>
        <dbReference type="ChEBI" id="CHEBI:29973"/>
        <dbReference type="ChEBI" id="CHEBI:82795"/>
        <dbReference type="EC" id="3.1.1.61"/>
    </reaction>
</comment>
<reference evidence="10 11" key="1">
    <citation type="submission" date="2017-02" db="EMBL/GenBank/DDBJ databases">
        <title>Legionella quilivanii strain from human: case report and whole genome sequencing analysis.</title>
        <authorList>
            <person name="Lalancette C."/>
            <person name="Leduc J.-M."/>
            <person name="Levesque S."/>
            <person name="Fournier E."/>
            <person name="Saoud J."/>
            <person name="Faucher S.P."/>
            <person name="Bernard K."/>
            <person name="Martineau C."/>
            <person name="Longtin J."/>
        </authorList>
    </citation>
    <scope>NUCLEOTIDE SEQUENCE [LARGE SCALE GENOMIC DNA]</scope>
    <source>
        <strain evidence="10 11">ID143958</strain>
    </source>
</reference>
<comment type="caution">
    <text evidence="10">The sequence shown here is derived from an EMBL/GenBank/DDBJ whole genome shotgun (WGS) entry which is preliminary data.</text>
</comment>
<dbReference type="PROSITE" id="PS50122">
    <property type="entry name" value="CHEB"/>
    <property type="match status" value="1"/>
</dbReference>
<evidence type="ECO:0000256" key="3">
    <source>
        <dbReference type="ARBA" id="ARBA00022801"/>
    </source>
</evidence>
<feature type="active site" evidence="5 6">
    <location>
        <position position="168"/>
    </location>
</feature>
<keyword evidence="3 5" id="KW-0378">Hydrolase</keyword>
<feature type="active site" evidence="5 6">
    <location>
        <position position="290"/>
    </location>
</feature>
<evidence type="ECO:0000256" key="2">
    <source>
        <dbReference type="ARBA" id="ARBA00022500"/>
    </source>
</evidence>
<dbReference type="HAMAP" id="MF_00099">
    <property type="entry name" value="CheB_chemtxs"/>
    <property type="match status" value="1"/>
</dbReference>
<evidence type="ECO:0000256" key="1">
    <source>
        <dbReference type="ARBA" id="ARBA00022490"/>
    </source>
</evidence>
<dbReference type="GO" id="GO:0005737">
    <property type="term" value="C:cytoplasm"/>
    <property type="evidence" value="ECO:0007669"/>
    <property type="project" value="UniProtKB-SubCell"/>
</dbReference>
<comment type="catalytic activity">
    <reaction evidence="5">
        <text>L-glutaminyl-[protein] + H2O = L-glutamyl-[protein] + NH4(+)</text>
        <dbReference type="Rhea" id="RHEA:16441"/>
        <dbReference type="Rhea" id="RHEA-COMP:10207"/>
        <dbReference type="Rhea" id="RHEA-COMP:10208"/>
        <dbReference type="ChEBI" id="CHEBI:15377"/>
        <dbReference type="ChEBI" id="CHEBI:28938"/>
        <dbReference type="ChEBI" id="CHEBI:29973"/>
        <dbReference type="ChEBI" id="CHEBI:30011"/>
        <dbReference type="EC" id="3.5.1.44"/>
    </reaction>
</comment>
<evidence type="ECO:0000256" key="7">
    <source>
        <dbReference type="PROSITE-ProRule" id="PRU00169"/>
    </source>
</evidence>
<dbReference type="SMART" id="SM00448">
    <property type="entry name" value="REC"/>
    <property type="match status" value="1"/>
</dbReference>
<dbReference type="EC" id="3.1.1.61" evidence="5"/>
<dbReference type="Gene3D" id="3.40.50.180">
    <property type="entry name" value="Methylesterase CheB, C-terminal domain"/>
    <property type="match status" value="1"/>
</dbReference>
<protein>
    <recommendedName>
        <fullName evidence="5">Protein-glutamate methylesterase/protein-glutamine glutaminase</fullName>
        <ecNumber evidence="5">3.1.1.61</ecNumber>
        <ecNumber evidence="5">3.5.1.44</ecNumber>
    </recommendedName>
</protein>
<dbReference type="InterPro" id="IPR001789">
    <property type="entry name" value="Sig_transdc_resp-reg_receiver"/>
</dbReference>
<dbReference type="EMBL" id="MVJN01000004">
    <property type="protein sequence ID" value="RAP37099.1"/>
    <property type="molecule type" value="Genomic_DNA"/>
</dbReference>
<evidence type="ECO:0000256" key="4">
    <source>
        <dbReference type="ARBA" id="ARBA00048267"/>
    </source>
</evidence>
<evidence type="ECO:0000259" key="9">
    <source>
        <dbReference type="PROSITE" id="PS50122"/>
    </source>
</evidence>
<dbReference type="InterPro" id="IPR008248">
    <property type="entry name" value="CheB-like"/>
</dbReference>
<dbReference type="GO" id="GO:0006935">
    <property type="term" value="P:chemotaxis"/>
    <property type="evidence" value="ECO:0007669"/>
    <property type="project" value="UniProtKB-UniRule"/>
</dbReference>
<keyword evidence="2 5" id="KW-0145">Chemotaxis</keyword>
<keyword evidence="1 5" id="KW-0963">Cytoplasm</keyword>
<dbReference type="GO" id="GO:0008984">
    <property type="term" value="F:protein-glutamate methylesterase activity"/>
    <property type="evidence" value="ECO:0007669"/>
    <property type="project" value="UniProtKB-UniRule"/>
</dbReference>
<comment type="PTM">
    <text evidence="5">Phosphorylated by CheA. Phosphorylation of the N-terminal regulatory domain activates the methylesterase activity.</text>
</comment>
<sequence>MKKPIRVLIVDDCKVTTQLLYAILSAETDIEVVGCAQNGQIAIRLVKELKPDLITMDIYMPVMDGVEATRAIMQQCPTPIIIISSHVNEHQTELTFSALQAGALSIIEKPQRVLNEGFDKLQKHIVNSVRALSEVKVVSRRSPPPAEPRIQSPGSNLSAIRIIALGSSTGGPEALNYIISALPASFPVPLVITQHITEGFLPGLVHWLQHKTSLVLEIAENNQKLLPGHVYFAPDNHHLLIKREVAPIAILENSPPIGHFRPSITPLFSSLAKNYPETAVGGLLTGMGGDGAPGLLEMRQANCITFAQSKETSVVFGMPAVALSIKATDLSIDLEKIPEFLTKLL</sequence>
<dbReference type="InterPro" id="IPR000673">
    <property type="entry name" value="Sig_transdc_resp-reg_Me-estase"/>
</dbReference>
<dbReference type="PANTHER" id="PTHR42872:SF6">
    <property type="entry name" value="PROTEIN-GLUTAMATE METHYLESTERASE_PROTEIN-GLUTAMINE GLUTAMINASE"/>
    <property type="match status" value="1"/>
</dbReference>
<dbReference type="NCBIfam" id="NF001965">
    <property type="entry name" value="PRK00742.1"/>
    <property type="match status" value="1"/>
</dbReference>
<comment type="similarity">
    <text evidence="5">Belongs to the CheB family.</text>
</comment>
<feature type="active site" evidence="5 6">
    <location>
        <position position="195"/>
    </location>
</feature>
<dbReference type="InterPro" id="IPR011006">
    <property type="entry name" value="CheY-like_superfamily"/>
</dbReference>
<dbReference type="GO" id="GO:0000156">
    <property type="term" value="F:phosphorelay response regulator activity"/>
    <property type="evidence" value="ECO:0007669"/>
    <property type="project" value="InterPro"/>
</dbReference>
<accession>A0A364LKJ7</accession>
<dbReference type="Pfam" id="PF01339">
    <property type="entry name" value="CheB_methylest"/>
    <property type="match status" value="1"/>
</dbReference>
<dbReference type="Gene3D" id="3.40.50.2300">
    <property type="match status" value="1"/>
</dbReference>
<evidence type="ECO:0000256" key="5">
    <source>
        <dbReference type="HAMAP-Rule" id="MF_00099"/>
    </source>
</evidence>
<feature type="domain" description="Response regulatory" evidence="8">
    <location>
        <begin position="6"/>
        <end position="124"/>
    </location>
</feature>
<dbReference type="CDD" id="cd17541">
    <property type="entry name" value="REC_CheB-like"/>
    <property type="match status" value="1"/>
</dbReference>
<dbReference type="PROSITE" id="PS50110">
    <property type="entry name" value="RESPONSE_REGULATORY"/>
    <property type="match status" value="1"/>
</dbReference>
<dbReference type="Proteomes" id="UP000249458">
    <property type="component" value="Unassembled WGS sequence"/>
</dbReference>
<comment type="subcellular location">
    <subcellularLocation>
        <location evidence="5">Cytoplasm</location>
    </subcellularLocation>
</comment>
<dbReference type="CDD" id="cd16432">
    <property type="entry name" value="CheB_Rec"/>
    <property type="match status" value="1"/>
</dbReference>
<proteinExistence type="inferred from homology"/>
<comment type="function">
    <text evidence="5">Involved in chemotaxis. Part of a chemotaxis signal transduction system that modulates chemotaxis in response to various stimuli. Catalyzes the demethylation of specific methylglutamate residues introduced into the chemoreceptors (methyl-accepting chemotaxis proteins or MCP) by CheR. Also mediates the irreversible deamidation of specific glutamine residues to glutamic acid.</text>
</comment>
<dbReference type="PANTHER" id="PTHR42872">
    <property type="entry name" value="PROTEIN-GLUTAMATE METHYLESTERASE/PROTEIN-GLUTAMINE GLUTAMINASE"/>
    <property type="match status" value="1"/>
</dbReference>
<dbReference type="Pfam" id="PF00072">
    <property type="entry name" value="Response_reg"/>
    <property type="match status" value="1"/>
</dbReference>
<dbReference type="InterPro" id="IPR035909">
    <property type="entry name" value="CheB_C"/>
</dbReference>
<dbReference type="SUPFAM" id="SSF52738">
    <property type="entry name" value="Methylesterase CheB, C-terminal domain"/>
    <property type="match status" value="1"/>
</dbReference>
<dbReference type="EC" id="3.5.1.44" evidence="5"/>
<comment type="domain">
    <text evidence="5">Contains a C-terminal catalytic domain, and an N-terminal region which modulates catalytic activity.</text>
</comment>